<name>A0A8J4RNF9_9ROSI</name>
<evidence type="ECO:0000313" key="2">
    <source>
        <dbReference type="EMBL" id="KAF3971589.1"/>
    </source>
</evidence>
<proteinExistence type="predicted"/>
<reference evidence="2" key="1">
    <citation type="submission" date="2020-03" db="EMBL/GenBank/DDBJ databases">
        <title>Castanea mollissima Vanexum genome sequencing.</title>
        <authorList>
            <person name="Staton M."/>
        </authorList>
    </citation>
    <scope>NUCLEOTIDE SEQUENCE</scope>
    <source>
        <tissue evidence="2">Leaf</tissue>
    </source>
</reference>
<dbReference type="EMBL" id="JRKL02000412">
    <property type="protein sequence ID" value="KAF3971589.1"/>
    <property type="molecule type" value="Genomic_DNA"/>
</dbReference>
<dbReference type="Proteomes" id="UP000737018">
    <property type="component" value="Unassembled WGS sequence"/>
</dbReference>
<evidence type="ECO:0000256" key="1">
    <source>
        <dbReference type="SAM" id="MobiDB-lite"/>
    </source>
</evidence>
<sequence length="216" mass="23738">MNMMNALDSHSPLEALALDYINVGFQTIVNNLWTWVAVITAAVSFWRIRVATGGAVAATSSDESPSPPPRYDQSSIGSKPVSEIKVPDVLLPRDDDDEPVSTSGSGSGIREVDDVKSDGVTKGVKFFAAYYEENDCGEDDNGELTAEESGVDGAVKVGEWWDSWERVLRMKMGEMGWYKYQDLTELNGNVVRLWDSSCASTKELKYSSKMISCGVW</sequence>
<accession>A0A8J4RNF9</accession>
<dbReference type="AlphaFoldDB" id="A0A8J4RNF9"/>
<organism evidence="2 3">
    <name type="scientific">Castanea mollissima</name>
    <name type="common">Chinese chestnut</name>
    <dbReference type="NCBI Taxonomy" id="60419"/>
    <lineage>
        <taxon>Eukaryota</taxon>
        <taxon>Viridiplantae</taxon>
        <taxon>Streptophyta</taxon>
        <taxon>Embryophyta</taxon>
        <taxon>Tracheophyta</taxon>
        <taxon>Spermatophyta</taxon>
        <taxon>Magnoliopsida</taxon>
        <taxon>eudicotyledons</taxon>
        <taxon>Gunneridae</taxon>
        <taxon>Pentapetalae</taxon>
        <taxon>rosids</taxon>
        <taxon>fabids</taxon>
        <taxon>Fagales</taxon>
        <taxon>Fagaceae</taxon>
        <taxon>Castanea</taxon>
    </lineage>
</organism>
<evidence type="ECO:0000313" key="3">
    <source>
        <dbReference type="Proteomes" id="UP000737018"/>
    </source>
</evidence>
<keyword evidence="3" id="KW-1185">Reference proteome</keyword>
<gene>
    <name evidence="2" type="ORF">CMV_004819</name>
</gene>
<comment type="caution">
    <text evidence="2">The sequence shown here is derived from an EMBL/GenBank/DDBJ whole genome shotgun (WGS) entry which is preliminary data.</text>
</comment>
<dbReference type="PANTHER" id="PTHR36369">
    <property type="entry name" value="TRANSMEMBRANE PROTEIN"/>
    <property type="match status" value="1"/>
</dbReference>
<dbReference type="OrthoDB" id="1921606at2759"/>
<feature type="region of interest" description="Disordered" evidence="1">
    <location>
        <begin position="57"/>
        <end position="113"/>
    </location>
</feature>
<dbReference type="PANTHER" id="PTHR36369:SF1">
    <property type="entry name" value="TRANSMEMBRANE PROTEIN"/>
    <property type="match status" value="1"/>
</dbReference>
<protein>
    <submittedName>
        <fullName evidence="2">Uncharacterized protein</fullName>
    </submittedName>
</protein>